<sequence length="140" mass="14704">MRDDGDWSWEGTEELASNVLVVELGGGHDDGDPPASEPPALRAGCSWGSLQLCAKEGRAGGVGAALQVCHPLPPASAGISGRMLLRPQLLAATRRFPTQVLGAPRRSRSGLGDAEDLSVDGFQRKEKNMICSAGTGERMH</sequence>
<evidence type="ECO:0000313" key="1">
    <source>
        <dbReference type="EMBL" id="KAF6399288.1"/>
    </source>
</evidence>
<comment type="caution">
    <text evidence="1">The sequence shown here is derived from an EMBL/GenBank/DDBJ whole genome shotgun (WGS) entry which is preliminary data.</text>
</comment>
<dbReference type="InParanoid" id="A0A7J8BKM7"/>
<gene>
    <name evidence="1" type="ORF">HJG59_010163</name>
</gene>
<organism evidence="1 2">
    <name type="scientific">Molossus molossus</name>
    <name type="common">Pallas' mastiff bat</name>
    <name type="synonym">Vespertilio molossus</name>
    <dbReference type="NCBI Taxonomy" id="27622"/>
    <lineage>
        <taxon>Eukaryota</taxon>
        <taxon>Metazoa</taxon>
        <taxon>Chordata</taxon>
        <taxon>Craniata</taxon>
        <taxon>Vertebrata</taxon>
        <taxon>Euteleostomi</taxon>
        <taxon>Mammalia</taxon>
        <taxon>Eutheria</taxon>
        <taxon>Laurasiatheria</taxon>
        <taxon>Chiroptera</taxon>
        <taxon>Yangochiroptera</taxon>
        <taxon>Molossidae</taxon>
        <taxon>Molossus</taxon>
    </lineage>
</organism>
<protein>
    <submittedName>
        <fullName evidence="1">Uncharacterized protein</fullName>
    </submittedName>
</protein>
<proteinExistence type="predicted"/>
<evidence type="ECO:0000313" key="2">
    <source>
        <dbReference type="Proteomes" id="UP000550707"/>
    </source>
</evidence>
<name>A0A7J8BKM7_MOLMO</name>
<dbReference type="AlphaFoldDB" id="A0A7J8BKM7"/>
<keyword evidence="2" id="KW-1185">Reference proteome</keyword>
<dbReference type="Proteomes" id="UP000550707">
    <property type="component" value="Unassembled WGS sequence"/>
</dbReference>
<accession>A0A7J8BKM7</accession>
<dbReference type="EMBL" id="JACASF010000024">
    <property type="protein sequence ID" value="KAF6399288.1"/>
    <property type="molecule type" value="Genomic_DNA"/>
</dbReference>
<reference evidence="1 2" key="1">
    <citation type="journal article" date="2020" name="Nature">
        <title>Six reference-quality genomes reveal evolution of bat adaptations.</title>
        <authorList>
            <person name="Jebb D."/>
            <person name="Huang Z."/>
            <person name="Pippel M."/>
            <person name="Hughes G.M."/>
            <person name="Lavrichenko K."/>
            <person name="Devanna P."/>
            <person name="Winkler S."/>
            <person name="Jermiin L.S."/>
            <person name="Skirmuntt E.C."/>
            <person name="Katzourakis A."/>
            <person name="Burkitt-Gray L."/>
            <person name="Ray D.A."/>
            <person name="Sullivan K.A.M."/>
            <person name="Roscito J.G."/>
            <person name="Kirilenko B.M."/>
            <person name="Davalos L.M."/>
            <person name="Corthals A.P."/>
            <person name="Power M.L."/>
            <person name="Jones G."/>
            <person name="Ransome R.D."/>
            <person name="Dechmann D.K.N."/>
            <person name="Locatelli A.G."/>
            <person name="Puechmaille S.J."/>
            <person name="Fedrigo O."/>
            <person name="Jarvis E.D."/>
            <person name="Hiller M."/>
            <person name="Vernes S.C."/>
            <person name="Myers E.W."/>
            <person name="Teeling E.C."/>
        </authorList>
    </citation>
    <scope>NUCLEOTIDE SEQUENCE [LARGE SCALE GENOMIC DNA]</scope>
    <source>
        <strain evidence="1">MMolMol1</strain>
        <tissue evidence="1">Muscle</tissue>
    </source>
</reference>